<evidence type="ECO:0000313" key="3">
    <source>
        <dbReference type="Proteomes" id="UP000704712"/>
    </source>
</evidence>
<reference evidence="2" key="1">
    <citation type="submission" date="2020-03" db="EMBL/GenBank/DDBJ databases">
        <title>Hybrid Assembly of Korean Phytophthora infestans isolates.</title>
        <authorList>
            <person name="Prokchorchik M."/>
            <person name="Lee Y."/>
            <person name="Seo J."/>
            <person name="Cho J.-H."/>
            <person name="Park Y.-E."/>
            <person name="Jang D.-C."/>
            <person name="Im J.-S."/>
            <person name="Choi J.-G."/>
            <person name="Park H.-J."/>
            <person name="Lee G.-B."/>
            <person name="Lee Y.-G."/>
            <person name="Hong S.-Y."/>
            <person name="Cho K."/>
            <person name="Sohn K.H."/>
        </authorList>
    </citation>
    <scope>NUCLEOTIDE SEQUENCE</scope>
    <source>
        <strain evidence="2">KR_2_A2</strain>
    </source>
</reference>
<feature type="compositionally biased region" description="Low complexity" evidence="1">
    <location>
        <begin position="38"/>
        <end position="51"/>
    </location>
</feature>
<dbReference type="AlphaFoldDB" id="A0A8S9UXH9"/>
<dbReference type="EMBL" id="JAACNO010000745">
    <property type="protein sequence ID" value="KAF4145351.1"/>
    <property type="molecule type" value="Genomic_DNA"/>
</dbReference>
<gene>
    <name evidence="2" type="ORF">GN958_ATG05459</name>
</gene>
<protein>
    <submittedName>
        <fullName evidence="2">Uncharacterized protein</fullName>
    </submittedName>
</protein>
<evidence type="ECO:0000256" key="1">
    <source>
        <dbReference type="SAM" id="MobiDB-lite"/>
    </source>
</evidence>
<feature type="non-terminal residue" evidence="2">
    <location>
        <position position="1"/>
    </location>
</feature>
<sequence>ARLCRAKDDESEGTPGVTVLDVCSSSGNDDSDEDLDYASDSSEALDAYSTR</sequence>
<comment type="caution">
    <text evidence="2">The sequence shown here is derived from an EMBL/GenBank/DDBJ whole genome shotgun (WGS) entry which is preliminary data.</text>
</comment>
<evidence type="ECO:0000313" key="2">
    <source>
        <dbReference type="EMBL" id="KAF4145351.1"/>
    </source>
</evidence>
<proteinExistence type="predicted"/>
<feature type="region of interest" description="Disordered" evidence="1">
    <location>
        <begin position="1"/>
        <end position="51"/>
    </location>
</feature>
<dbReference type="Proteomes" id="UP000704712">
    <property type="component" value="Unassembled WGS sequence"/>
</dbReference>
<name>A0A8S9UXH9_PHYIN</name>
<accession>A0A8S9UXH9</accession>
<organism evidence="2 3">
    <name type="scientific">Phytophthora infestans</name>
    <name type="common">Potato late blight agent</name>
    <name type="synonym">Botrytis infestans</name>
    <dbReference type="NCBI Taxonomy" id="4787"/>
    <lineage>
        <taxon>Eukaryota</taxon>
        <taxon>Sar</taxon>
        <taxon>Stramenopiles</taxon>
        <taxon>Oomycota</taxon>
        <taxon>Peronosporomycetes</taxon>
        <taxon>Peronosporales</taxon>
        <taxon>Peronosporaceae</taxon>
        <taxon>Phytophthora</taxon>
    </lineage>
</organism>